<dbReference type="InterPro" id="IPR036554">
    <property type="entry name" value="GHMP_kinase_C_sf"/>
</dbReference>
<dbReference type="InterPro" id="IPR014721">
    <property type="entry name" value="Ribsml_uS5_D2-typ_fold_subgr"/>
</dbReference>
<keyword evidence="5 7" id="KW-0418">Kinase</keyword>
<feature type="domain" description="GHMP kinase C-terminal" evidence="10">
    <location>
        <begin position="208"/>
        <end position="283"/>
    </location>
</feature>
<dbReference type="InterPro" id="IPR013750">
    <property type="entry name" value="GHMP_kinase_C_dom"/>
</dbReference>
<dbReference type="NCBIfam" id="TIGR00191">
    <property type="entry name" value="thrB"/>
    <property type="match status" value="1"/>
</dbReference>
<dbReference type="InterPro" id="IPR006204">
    <property type="entry name" value="GHMP_kinase_N_dom"/>
</dbReference>
<reference evidence="11 12" key="2">
    <citation type="journal article" date="2016" name="Int. J. Syst. Evol. Microbiol.">
        <title>Flavisolibacter tropicus sp. nov., isolated from tropical soil.</title>
        <authorList>
            <person name="Lee J.J."/>
            <person name="Kang M.S."/>
            <person name="Kim G.S."/>
            <person name="Lee C.S."/>
            <person name="Lim S."/>
            <person name="Lee J."/>
            <person name="Roh S.H."/>
            <person name="Kang H."/>
            <person name="Ha J.M."/>
            <person name="Bae S."/>
            <person name="Jung H.Y."/>
            <person name="Kim M.K."/>
        </authorList>
    </citation>
    <scope>NUCLEOTIDE SEQUENCE [LARGE SCALE GENOMIC DNA]</scope>
    <source>
        <strain evidence="11 12">LCS9</strain>
    </source>
</reference>
<reference evidence="12" key="1">
    <citation type="submission" date="2015-01" db="EMBL/GenBank/DDBJ databases">
        <title>Flavisolibacter sp./LCS9/ whole genome sequencing.</title>
        <authorList>
            <person name="Kim M.K."/>
            <person name="Srinivasan S."/>
            <person name="Lee J.-J."/>
        </authorList>
    </citation>
    <scope>NUCLEOTIDE SEQUENCE [LARGE SCALE GENOMIC DNA]</scope>
    <source>
        <strain evidence="12">LCS9</strain>
    </source>
</reference>
<keyword evidence="7" id="KW-0963">Cytoplasm</keyword>
<dbReference type="InterPro" id="IPR020568">
    <property type="entry name" value="Ribosomal_Su5_D2-typ_SF"/>
</dbReference>
<dbReference type="GO" id="GO:0009088">
    <property type="term" value="P:threonine biosynthetic process"/>
    <property type="evidence" value="ECO:0007669"/>
    <property type="project" value="UniProtKB-UniRule"/>
</dbReference>
<keyword evidence="4 7" id="KW-0547">Nucleotide-binding</keyword>
<evidence type="ECO:0000313" key="12">
    <source>
        <dbReference type="Proteomes" id="UP000077177"/>
    </source>
</evidence>
<name>A0A172TRF7_9BACT</name>
<dbReference type="GO" id="GO:0004413">
    <property type="term" value="F:homoserine kinase activity"/>
    <property type="evidence" value="ECO:0007669"/>
    <property type="project" value="UniProtKB-UniRule"/>
</dbReference>
<proteinExistence type="inferred from homology"/>
<dbReference type="OrthoDB" id="9769912at2"/>
<evidence type="ECO:0000256" key="4">
    <source>
        <dbReference type="ARBA" id="ARBA00022741"/>
    </source>
</evidence>
<dbReference type="Gene3D" id="3.30.230.10">
    <property type="match status" value="1"/>
</dbReference>
<evidence type="ECO:0000259" key="10">
    <source>
        <dbReference type="Pfam" id="PF08544"/>
    </source>
</evidence>
<dbReference type="PIRSF" id="PIRSF000676">
    <property type="entry name" value="Homoser_kin"/>
    <property type="match status" value="1"/>
</dbReference>
<evidence type="ECO:0000256" key="6">
    <source>
        <dbReference type="ARBA" id="ARBA00022840"/>
    </source>
</evidence>
<dbReference type="Proteomes" id="UP000077177">
    <property type="component" value="Chromosome"/>
</dbReference>
<comment type="caution">
    <text evidence="7">Lacks conserved residue(s) required for the propagation of feature annotation.</text>
</comment>
<accession>A0A172TRF7</accession>
<dbReference type="AlphaFoldDB" id="A0A172TRF7"/>
<dbReference type="KEGG" id="fla:SY85_02075"/>
<dbReference type="RefSeq" id="WP_066401561.1">
    <property type="nucleotide sequence ID" value="NZ_CP011390.1"/>
</dbReference>
<evidence type="ECO:0000256" key="3">
    <source>
        <dbReference type="ARBA" id="ARBA00022697"/>
    </source>
</evidence>
<keyword evidence="12" id="KW-1185">Reference proteome</keyword>
<evidence type="ECO:0000256" key="8">
    <source>
        <dbReference type="NCBIfam" id="TIGR00191"/>
    </source>
</evidence>
<gene>
    <name evidence="7" type="primary">thrB</name>
    <name evidence="11" type="ORF">SY85_02075</name>
</gene>
<keyword evidence="2 7" id="KW-0808">Transferase</keyword>
<dbReference type="PRINTS" id="PR00958">
    <property type="entry name" value="HOMSERKINASE"/>
</dbReference>
<keyword evidence="3 7" id="KW-0791">Threonine biosynthesis</keyword>
<evidence type="ECO:0000259" key="9">
    <source>
        <dbReference type="Pfam" id="PF00288"/>
    </source>
</evidence>
<dbReference type="EC" id="2.7.1.39" evidence="7 8"/>
<dbReference type="GO" id="GO:0005524">
    <property type="term" value="F:ATP binding"/>
    <property type="evidence" value="ECO:0007669"/>
    <property type="project" value="UniProtKB-UniRule"/>
</dbReference>
<sequence>MKTIKVKAPATIANLVCGFDVLGLCTEVPFDIMEVRLRDDREVIIKSADGYPLPTDPALNTAGAPLLEMIKKLDKDIGFDVIIQKNIKPGSGIGSSAASAAGAVVAANFLLNQPFTKDELVRLAMFGEKVASGVKHADNVAPCIYGGITLVRSIFPLDIIPITAPPLYVSIVHPQIEVRTADARQILRKEVLLKNAVKQWGNIAGLVAGLMKEDYGLISRSLEDVIIEPVRSVLIPGFVDVKKKCLQVGALGGGISGSGPSIFMLSADESTATLVAQEMEDVYQQLGIPAHIYKSNINCQGVTLFDETNDNHAVL</sequence>
<dbReference type="Gene3D" id="3.30.70.890">
    <property type="entry name" value="GHMP kinase, C-terminal domain"/>
    <property type="match status" value="1"/>
</dbReference>
<dbReference type="InterPro" id="IPR000870">
    <property type="entry name" value="Homoserine_kinase"/>
</dbReference>
<dbReference type="PATRIC" id="fig|1492898.3.peg.452"/>
<keyword evidence="1 7" id="KW-0028">Amino-acid biosynthesis</keyword>
<protein>
    <recommendedName>
        <fullName evidence="7 8">Homoserine kinase</fullName>
        <shortName evidence="7">HK</shortName>
        <shortName evidence="7">HSK</shortName>
        <ecNumber evidence="7 8">2.7.1.39</ecNumber>
    </recommendedName>
</protein>
<comment type="pathway">
    <text evidence="7">Amino-acid biosynthesis; L-threonine biosynthesis; L-threonine from L-aspartate: step 4/5.</text>
</comment>
<organism evidence="11 12">
    <name type="scientific">Flavisolibacter tropicus</name>
    <dbReference type="NCBI Taxonomy" id="1492898"/>
    <lineage>
        <taxon>Bacteria</taxon>
        <taxon>Pseudomonadati</taxon>
        <taxon>Bacteroidota</taxon>
        <taxon>Chitinophagia</taxon>
        <taxon>Chitinophagales</taxon>
        <taxon>Chitinophagaceae</taxon>
        <taxon>Flavisolibacter</taxon>
    </lineage>
</organism>
<evidence type="ECO:0000256" key="1">
    <source>
        <dbReference type="ARBA" id="ARBA00022605"/>
    </source>
</evidence>
<dbReference type="UniPathway" id="UPA00050">
    <property type="reaction ID" value="UER00064"/>
</dbReference>
<dbReference type="STRING" id="1492898.SY85_02075"/>
<dbReference type="EMBL" id="CP011390">
    <property type="protein sequence ID" value="ANE49464.1"/>
    <property type="molecule type" value="Genomic_DNA"/>
</dbReference>
<feature type="domain" description="GHMP kinase N-terminal" evidence="9">
    <location>
        <begin position="68"/>
        <end position="147"/>
    </location>
</feature>
<evidence type="ECO:0000256" key="5">
    <source>
        <dbReference type="ARBA" id="ARBA00022777"/>
    </source>
</evidence>
<evidence type="ECO:0000313" key="11">
    <source>
        <dbReference type="EMBL" id="ANE49464.1"/>
    </source>
</evidence>
<dbReference type="SUPFAM" id="SSF55060">
    <property type="entry name" value="GHMP Kinase, C-terminal domain"/>
    <property type="match status" value="1"/>
</dbReference>
<comment type="catalytic activity">
    <reaction evidence="7">
        <text>L-homoserine + ATP = O-phospho-L-homoserine + ADP + H(+)</text>
        <dbReference type="Rhea" id="RHEA:13985"/>
        <dbReference type="ChEBI" id="CHEBI:15378"/>
        <dbReference type="ChEBI" id="CHEBI:30616"/>
        <dbReference type="ChEBI" id="CHEBI:57476"/>
        <dbReference type="ChEBI" id="CHEBI:57590"/>
        <dbReference type="ChEBI" id="CHEBI:456216"/>
        <dbReference type="EC" id="2.7.1.39"/>
    </reaction>
</comment>
<comment type="similarity">
    <text evidence="7">Belongs to the GHMP kinase family. Homoserine kinase subfamily.</text>
</comment>
<evidence type="ECO:0000256" key="2">
    <source>
        <dbReference type="ARBA" id="ARBA00022679"/>
    </source>
</evidence>
<dbReference type="PANTHER" id="PTHR20861:SF1">
    <property type="entry name" value="HOMOSERINE KINASE"/>
    <property type="match status" value="1"/>
</dbReference>
<dbReference type="SUPFAM" id="SSF54211">
    <property type="entry name" value="Ribosomal protein S5 domain 2-like"/>
    <property type="match status" value="1"/>
</dbReference>
<evidence type="ECO:0000256" key="7">
    <source>
        <dbReference type="HAMAP-Rule" id="MF_00384"/>
    </source>
</evidence>
<dbReference type="Pfam" id="PF08544">
    <property type="entry name" value="GHMP_kinases_C"/>
    <property type="match status" value="1"/>
</dbReference>
<keyword evidence="6 7" id="KW-0067">ATP-binding</keyword>
<comment type="subcellular location">
    <subcellularLocation>
        <location evidence="7">Cytoplasm</location>
    </subcellularLocation>
</comment>
<comment type="function">
    <text evidence="7">Catalyzes the ATP-dependent phosphorylation of L-homoserine to L-homoserine phosphate.</text>
</comment>
<dbReference type="GO" id="GO:0005737">
    <property type="term" value="C:cytoplasm"/>
    <property type="evidence" value="ECO:0007669"/>
    <property type="project" value="UniProtKB-SubCell"/>
</dbReference>
<dbReference type="PANTHER" id="PTHR20861">
    <property type="entry name" value="HOMOSERINE/4-DIPHOSPHOCYTIDYL-2-C-METHYL-D-ERYTHRITOL KINASE"/>
    <property type="match status" value="1"/>
</dbReference>
<dbReference type="Pfam" id="PF00288">
    <property type="entry name" value="GHMP_kinases_N"/>
    <property type="match status" value="1"/>
</dbReference>
<dbReference type="NCBIfam" id="NF002288">
    <property type="entry name" value="PRK01212.1-4"/>
    <property type="match status" value="1"/>
</dbReference>
<dbReference type="HAMAP" id="MF_00384">
    <property type="entry name" value="Homoser_kinase"/>
    <property type="match status" value="1"/>
</dbReference>